<dbReference type="EMBL" id="CAJOAX010020156">
    <property type="protein sequence ID" value="CAF4193093.1"/>
    <property type="molecule type" value="Genomic_DNA"/>
</dbReference>
<dbReference type="Proteomes" id="UP000663823">
    <property type="component" value="Unassembled WGS sequence"/>
</dbReference>
<evidence type="ECO:0000313" key="2">
    <source>
        <dbReference type="Proteomes" id="UP000663823"/>
    </source>
</evidence>
<reference evidence="1" key="1">
    <citation type="submission" date="2021-02" db="EMBL/GenBank/DDBJ databases">
        <authorList>
            <person name="Nowell W R."/>
        </authorList>
    </citation>
    <scope>NUCLEOTIDE SEQUENCE</scope>
</reference>
<dbReference type="AlphaFoldDB" id="A0A820AQ63"/>
<organism evidence="1 2">
    <name type="scientific">Rotaria sordida</name>
    <dbReference type="NCBI Taxonomy" id="392033"/>
    <lineage>
        <taxon>Eukaryota</taxon>
        <taxon>Metazoa</taxon>
        <taxon>Spiralia</taxon>
        <taxon>Gnathifera</taxon>
        <taxon>Rotifera</taxon>
        <taxon>Eurotatoria</taxon>
        <taxon>Bdelloidea</taxon>
        <taxon>Philodinida</taxon>
        <taxon>Philodinidae</taxon>
        <taxon>Rotaria</taxon>
    </lineage>
</organism>
<name>A0A820AQ63_9BILA</name>
<feature type="non-terminal residue" evidence="1">
    <location>
        <position position="1"/>
    </location>
</feature>
<accession>A0A820AQ63</accession>
<proteinExistence type="predicted"/>
<comment type="caution">
    <text evidence="1">The sequence shown here is derived from an EMBL/GenBank/DDBJ whole genome shotgun (WGS) entry which is preliminary data.</text>
</comment>
<sequence>MGVLSDPIYRPLSITFIEHQE</sequence>
<evidence type="ECO:0000313" key="1">
    <source>
        <dbReference type="EMBL" id="CAF4193093.1"/>
    </source>
</evidence>
<gene>
    <name evidence="1" type="ORF">OTI717_LOCUS38241</name>
</gene>
<protein>
    <submittedName>
        <fullName evidence="1">Uncharacterized protein</fullName>
    </submittedName>
</protein>